<dbReference type="OrthoDB" id="797436at2"/>
<dbReference type="SUPFAM" id="SSF110296">
    <property type="entry name" value="Oligoxyloglucan reducing end-specific cellobiohydrolase"/>
    <property type="match status" value="2"/>
</dbReference>
<dbReference type="InterPro" id="IPR015943">
    <property type="entry name" value="WD40/YVTN_repeat-like_dom_sf"/>
</dbReference>
<dbReference type="CDD" id="cd15482">
    <property type="entry name" value="Sialidase_non-viral"/>
    <property type="match status" value="1"/>
</dbReference>
<organism evidence="1 2">
    <name type="scientific">Mucilaginibacter ginsenosidivorans</name>
    <dbReference type="NCBI Taxonomy" id="398053"/>
    <lineage>
        <taxon>Bacteria</taxon>
        <taxon>Pseudomonadati</taxon>
        <taxon>Bacteroidota</taxon>
        <taxon>Sphingobacteriia</taxon>
        <taxon>Sphingobacteriales</taxon>
        <taxon>Sphingobacteriaceae</taxon>
        <taxon>Mucilaginibacter</taxon>
    </lineage>
</organism>
<dbReference type="KEGG" id="mgin:FRZ54_13245"/>
<reference evidence="1 2" key="1">
    <citation type="journal article" date="2017" name="Curr. Microbiol.">
        <title>Mucilaginibacter ginsenosidivorans sp. nov., Isolated from Soil of Ginseng Field.</title>
        <authorList>
            <person name="Kim M.M."/>
            <person name="Siddiqi M.Z."/>
            <person name="Im W.T."/>
        </authorList>
    </citation>
    <scope>NUCLEOTIDE SEQUENCE [LARGE SCALE GENOMIC DNA]</scope>
    <source>
        <strain evidence="1 2">Gsoil 3017</strain>
    </source>
</reference>
<accession>A0A5B8UX35</accession>
<evidence type="ECO:0008006" key="3">
    <source>
        <dbReference type="Google" id="ProtNLM"/>
    </source>
</evidence>
<dbReference type="Proteomes" id="UP000321479">
    <property type="component" value="Chromosome"/>
</dbReference>
<evidence type="ECO:0000313" key="1">
    <source>
        <dbReference type="EMBL" id="QEC63502.1"/>
    </source>
</evidence>
<name>A0A5B8UX35_9SPHI</name>
<gene>
    <name evidence="1" type="ORF">FRZ54_13245</name>
</gene>
<evidence type="ECO:0000313" key="2">
    <source>
        <dbReference type="Proteomes" id="UP000321479"/>
    </source>
</evidence>
<dbReference type="RefSeq" id="WP_147032077.1">
    <property type="nucleotide sequence ID" value="NZ_CP042436.1"/>
</dbReference>
<dbReference type="EMBL" id="CP042436">
    <property type="protein sequence ID" value="QEC63502.1"/>
    <property type="molecule type" value="Genomic_DNA"/>
</dbReference>
<protein>
    <recommendedName>
        <fullName evidence="3">Exo-alpha-sialidase</fullName>
    </recommendedName>
</protein>
<dbReference type="AlphaFoldDB" id="A0A5B8UX35"/>
<proteinExistence type="predicted"/>
<sequence>MKKLIFAVSAIILLGFGCKKDNPKGAIDIDLSKGLHVQVVGGNFQRDTVGNMLKDSVIVKVTDNGSPVEGYIVQFKRSGCEDIIVTEATTTAAGRASFAWYLSGETGQQSANVVLMDANRNKKDSTSAGATGVAAEKGWHRGGCLQNFPINNVKALNSGRILASQNSSGYVYYSDDNAVSWHPLKTFSKNYFVSKIITSGGDIYLATQSDGVFYSSDNGGSWTNISSGILSVLNFSDLAYTSSGHLIYTNDYGVFVSDDKGQNWKEEDYGLPTGASTYPCENATGDLFIIGSDATVYKLALHTSSWVNIGSMGNYILSSVESIYVDDKNNMFIGGPHNGLANTGYIYESADNGNSWSPAFSQQHFGPIYPNITDISQVNGQYYFSFAGLGVFQTSDFNNYTNLTASAWNTGLLTYTVSPKTSTIVLGSPGFGIYYRVP</sequence>
<dbReference type="Gene3D" id="2.130.10.10">
    <property type="entry name" value="YVTN repeat-like/Quinoprotein amine dehydrogenase"/>
    <property type="match status" value="1"/>
</dbReference>
<keyword evidence="2" id="KW-1185">Reference proteome</keyword>
<dbReference type="PROSITE" id="PS51257">
    <property type="entry name" value="PROKAR_LIPOPROTEIN"/>
    <property type="match status" value="1"/>
</dbReference>